<dbReference type="InterPro" id="IPR029063">
    <property type="entry name" value="SAM-dependent_MTases_sf"/>
</dbReference>
<dbReference type="Proteomes" id="UP000184529">
    <property type="component" value="Unassembled WGS sequence"/>
</dbReference>
<evidence type="ECO:0000259" key="2">
    <source>
        <dbReference type="Pfam" id="PF13649"/>
    </source>
</evidence>
<reference evidence="4" key="1">
    <citation type="submission" date="2016-11" db="EMBL/GenBank/DDBJ databases">
        <authorList>
            <person name="Varghese N."/>
            <person name="Submissions S."/>
        </authorList>
    </citation>
    <scope>NUCLEOTIDE SEQUENCE [LARGE SCALE GENOMIC DNA]</scope>
    <source>
        <strain evidence="4">DSM 16057</strain>
    </source>
</reference>
<keyword evidence="3" id="KW-0489">Methyltransferase</keyword>
<organism evidence="3 4">
    <name type="scientific">Desulfofundulus thermosubterraneus DSM 16057</name>
    <dbReference type="NCBI Taxonomy" id="1121432"/>
    <lineage>
        <taxon>Bacteria</taxon>
        <taxon>Bacillati</taxon>
        <taxon>Bacillota</taxon>
        <taxon>Clostridia</taxon>
        <taxon>Eubacteriales</taxon>
        <taxon>Peptococcaceae</taxon>
        <taxon>Desulfofundulus</taxon>
    </lineage>
</organism>
<dbReference type="GO" id="GO:0032259">
    <property type="term" value="P:methylation"/>
    <property type="evidence" value="ECO:0007669"/>
    <property type="project" value="UniProtKB-KW"/>
</dbReference>
<dbReference type="GO" id="GO:0008168">
    <property type="term" value="F:methyltransferase activity"/>
    <property type="evidence" value="ECO:0007669"/>
    <property type="project" value="UniProtKB-KW"/>
</dbReference>
<dbReference type="AlphaFoldDB" id="A0A1M6DK04"/>
<dbReference type="RefSeq" id="WP_072867673.1">
    <property type="nucleotide sequence ID" value="NZ_FQZM01000010.1"/>
</dbReference>
<dbReference type="PANTHER" id="PTHR43861">
    <property type="entry name" value="TRANS-ACONITATE 2-METHYLTRANSFERASE-RELATED"/>
    <property type="match status" value="1"/>
</dbReference>
<sequence length="246" mass="28340">MHCYAGLARIYDFLVAGVDFEGWADYLEEILRRFDHHPRTILDLACGTGNTTLPLARRGYRVMGLDLSPAMVAIARKKAAKQGLAVNFFAADMRSFQLNKPVDLITCFHDGLNYLADYRDLERTFQQVRKNLTPGGMFIFDLNAIQWLAGTTPEVTIVDEPDLTLIWQSCYQPANCSWEVQLTAFVREGEYYYKFTEQHREYGYTPEQIQQALQTAELKHLASYDAFSFNPIHAESRRHFYVAQRS</sequence>
<evidence type="ECO:0000313" key="3">
    <source>
        <dbReference type="EMBL" id="SHI73379.1"/>
    </source>
</evidence>
<dbReference type="Gene3D" id="2.20.25.110">
    <property type="entry name" value="S-adenosyl-L-methionine-dependent methyltransferases"/>
    <property type="match status" value="1"/>
</dbReference>
<dbReference type="STRING" id="1121432.SAMN02745219_00939"/>
<dbReference type="InterPro" id="IPR041698">
    <property type="entry name" value="Methyltransf_25"/>
</dbReference>
<accession>A0A1M6DK04</accession>
<proteinExistence type="predicted"/>
<dbReference type="Pfam" id="PF13649">
    <property type="entry name" value="Methyltransf_25"/>
    <property type="match status" value="1"/>
</dbReference>
<evidence type="ECO:0000313" key="4">
    <source>
        <dbReference type="Proteomes" id="UP000184529"/>
    </source>
</evidence>
<gene>
    <name evidence="3" type="ORF">SAMN02745219_00939</name>
</gene>
<keyword evidence="1 3" id="KW-0808">Transferase</keyword>
<evidence type="ECO:0000256" key="1">
    <source>
        <dbReference type="ARBA" id="ARBA00022679"/>
    </source>
</evidence>
<dbReference type="CDD" id="cd02440">
    <property type="entry name" value="AdoMet_MTases"/>
    <property type="match status" value="1"/>
</dbReference>
<dbReference type="SUPFAM" id="SSF53335">
    <property type="entry name" value="S-adenosyl-L-methionine-dependent methyltransferases"/>
    <property type="match status" value="1"/>
</dbReference>
<protein>
    <submittedName>
        <fullName evidence="3">Methyltransferase domain-containing protein</fullName>
    </submittedName>
</protein>
<dbReference type="Gene3D" id="3.40.50.150">
    <property type="entry name" value="Vaccinia Virus protein VP39"/>
    <property type="match status" value="1"/>
</dbReference>
<keyword evidence="4" id="KW-1185">Reference proteome</keyword>
<dbReference type="OrthoDB" id="9811589at2"/>
<dbReference type="EMBL" id="FQZM01000010">
    <property type="protein sequence ID" value="SHI73379.1"/>
    <property type="molecule type" value="Genomic_DNA"/>
</dbReference>
<feature type="domain" description="Methyltransferase" evidence="2">
    <location>
        <begin position="41"/>
        <end position="136"/>
    </location>
</feature>
<name>A0A1M6DK04_9FIRM</name>